<dbReference type="OrthoDB" id="9811597at2"/>
<proteinExistence type="predicted"/>
<sequence>MTKKLYTPKVGPKGLMTLPKQIRTALGIEEGDRVLLKVEPGGKVVLEKALIFSANDGASNSER</sequence>
<dbReference type="RefSeq" id="WP_121450866.1">
    <property type="nucleotide sequence ID" value="NZ_RBWE01000001.1"/>
</dbReference>
<keyword evidence="4" id="KW-1185">Reference proteome</keyword>
<dbReference type="Proteomes" id="UP000271256">
    <property type="component" value="Unassembled WGS sequence"/>
</dbReference>
<gene>
    <name evidence="3" type="ORF">D7024_05380</name>
</gene>
<dbReference type="Pfam" id="PF04014">
    <property type="entry name" value="MazE_antitoxin"/>
    <property type="match status" value="1"/>
</dbReference>
<accession>A0A494WTZ9</accession>
<evidence type="ECO:0000256" key="1">
    <source>
        <dbReference type="PROSITE-ProRule" id="PRU01076"/>
    </source>
</evidence>
<organism evidence="3 4">
    <name type="scientific">Desulfofundulus salinus</name>
    <dbReference type="NCBI Taxonomy" id="2419843"/>
    <lineage>
        <taxon>Bacteria</taxon>
        <taxon>Bacillati</taxon>
        <taxon>Bacillota</taxon>
        <taxon>Clostridia</taxon>
        <taxon>Eubacteriales</taxon>
        <taxon>Peptococcaceae</taxon>
        <taxon>Desulfofundulus</taxon>
    </lineage>
</organism>
<dbReference type="GO" id="GO:0003677">
    <property type="term" value="F:DNA binding"/>
    <property type="evidence" value="ECO:0007669"/>
    <property type="project" value="UniProtKB-UniRule"/>
</dbReference>
<evidence type="ECO:0000259" key="2">
    <source>
        <dbReference type="PROSITE" id="PS51740"/>
    </source>
</evidence>
<dbReference type="SMART" id="SM00966">
    <property type="entry name" value="SpoVT_AbrB"/>
    <property type="match status" value="1"/>
</dbReference>
<dbReference type="NCBIfam" id="TIGR01439">
    <property type="entry name" value="lp_hng_hel_AbrB"/>
    <property type="match status" value="1"/>
</dbReference>
<name>A0A494WTZ9_9FIRM</name>
<dbReference type="InterPro" id="IPR037914">
    <property type="entry name" value="SpoVT-AbrB_sf"/>
</dbReference>
<evidence type="ECO:0000313" key="4">
    <source>
        <dbReference type="Proteomes" id="UP000271256"/>
    </source>
</evidence>
<dbReference type="SUPFAM" id="SSF89447">
    <property type="entry name" value="AbrB/MazE/MraZ-like"/>
    <property type="match status" value="1"/>
</dbReference>
<feature type="domain" description="SpoVT-AbrB" evidence="2">
    <location>
        <begin position="5"/>
        <end position="51"/>
    </location>
</feature>
<dbReference type="EMBL" id="RBWE01000001">
    <property type="protein sequence ID" value="RKO66431.1"/>
    <property type="molecule type" value="Genomic_DNA"/>
</dbReference>
<dbReference type="Gene3D" id="2.10.260.10">
    <property type="match status" value="1"/>
</dbReference>
<evidence type="ECO:0000313" key="3">
    <source>
        <dbReference type="EMBL" id="RKO66431.1"/>
    </source>
</evidence>
<reference evidence="3 4" key="1">
    <citation type="submission" date="2018-10" db="EMBL/GenBank/DDBJ databases">
        <authorList>
            <person name="Grouzdev D.S."/>
            <person name="Krutkina M.S."/>
            <person name="Tourova T.P."/>
            <person name="Nazina T.N."/>
        </authorList>
    </citation>
    <scope>NUCLEOTIDE SEQUENCE [LARGE SCALE GENOMIC DNA]</scope>
    <source>
        <strain evidence="3 4">435</strain>
    </source>
</reference>
<dbReference type="AlphaFoldDB" id="A0A494WTZ9"/>
<keyword evidence="1 3" id="KW-0238">DNA-binding</keyword>
<protein>
    <submittedName>
        <fullName evidence="3">AbrB/MazE/SpoVT family DNA-binding domain-containing protein</fullName>
    </submittedName>
</protein>
<dbReference type="InterPro" id="IPR007159">
    <property type="entry name" value="SpoVT-AbrB_dom"/>
</dbReference>
<dbReference type="PROSITE" id="PS51740">
    <property type="entry name" value="SPOVT_ABRB"/>
    <property type="match status" value="1"/>
</dbReference>
<comment type="caution">
    <text evidence="3">The sequence shown here is derived from an EMBL/GenBank/DDBJ whole genome shotgun (WGS) entry which is preliminary data.</text>
</comment>